<dbReference type="Gene3D" id="3.40.50.1820">
    <property type="entry name" value="alpha/beta hydrolase"/>
    <property type="match status" value="1"/>
</dbReference>
<comment type="caution">
    <text evidence="1">The sequence shown here is derived from an EMBL/GenBank/DDBJ whole genome shotgun (WGS) entry which is preliminary data.</text>
</comment>
<keyword evidence="2" id="KW-1185">Reference proteome</keyword>
<dbReference type="InterPro" id="IPR029058">
    <property type="entry name" value="AB_hydrolase_fold"/>
</dbReference>
<dbReference type="Pfam" id="PF00756">
    <property type="entry name" value="Esterase"/>
    <property type="match status" value="1"/>
</dbReference>
<dbReference type="SUPFAM" id="SSF53474">
    <property type="entry name" value="alpha/beta-Hydrolases"/>
    <property type="match status" value="1"/>
</dbReference>
<name>A0A562QM64_9BACI</name>
<dbReference type="EMBL" id="VLKZ01000003">
    <property type="protein sequence ID" value="TWI57837.1"/>
    <property type="molecule type" value="Genomic_DNA"/>
</dbReference>
<dbReference type="RefSeq" id="WP_144449534.1">
    <property type="nucleotide sequence ID" value="NZ_VLKZ01000003.1"/>
</dbReference>
<dbReference type="InterPro" id="IPR050583">
    <property type="entry name" value="Mycobacterial_A85_antigen"/>
</dbReference>
<proteinExistence type="predicted"/>
<protein>
    <submittedName>
        <fullName evidence="1">Enterochelin esterase family protein</fullName>
    </submittedName>
</protein>
<evidence type="ECO:0000313" key="2">
    <source>
        <dbReference type="Proteomes" id="UP000315711"/>
    </source>
</evidence>
<dbReference type="OrthoDB" id="9803578at2"/>
<gene>
    <name evidence="1" type="ORF">IQ10_01166</name>
</gene>
<dbReference type="PANTHER" id="PTHR48098:SF3">
    <property type="entry name" value="IRON(III) ENTEROBACTIN ESTERASE"/>
    <property type="match status" value="1"/>
</dbReference>
<organism evidence="1 2">
    <name type="scientific">Halalkalibacter nanhaiisediminis</name>
    <dbReference type="NCBI Taxonomy" id="688079"/>
    <lineage>
        <taxon>Bacteria</taxon>
        <taxon>Bacillati</taxon>
        <taxon>Bacillota</taxon>
        <taxon>Bacilli</taxon>
        <taxon>Bacillales</taxon>
        <taxon>Bacillaceae</taxon>
        <taxon>Halalkalibacter</taxon>
    </lineage>
</organism>
<dbReference type="PANTHER" id="PTHR48098">
    <property type="entry name" value="ENTEROCHELIN ESTERASE-RELATED"/>
    <property type="match status" value="1"/>
</dbReference>
<sequence length="245" mass="28142">MARRPLQGTITEDKINSQELNEEISLLIYTPPNFTPLNTYDVLICQDGSDYFQLGRIPRQAEELMEDAEMRETIIIGVPYPSVDERRKRYHPNGEKTPAYIRFLANELVPYIDDHYPTHQLASGRTLAGDSLAATVSLMAAVEYPSLFGQVMMHSPYVNKKLFEVISAFEKSEDISLYHVIGLKETAVVTTDKKTIDFLSPNRKLSELLKEKSFTYTYDEFDGDHTWTYWQKDLPRGLMTLLPYA</sequence>
<dbReference type="Proteomes" id="UP000315711">
    <property type="component" value="Unassembled WGS sequence"/>
</dbReference>
<accession>A0A562QM64</accession>
<dbReference type="AlphaFoldDB" id="A0A562QM64"/>
<evidence type="ECO:0000313" key="1">
    <source>
        <dbReference type="EMBL" id="TWI57837.1"/>
    </source>
</evidence>
<dbReference type="InterPro" id="IPR000801">
    <property type="entry name" value="Esterase-like"/>
</dbReference>
<reference evidence="1 2" key="1">
    <citation type="journal article" date="2015" name="Stand. Genomic Sci.">
        <title>Genomic Encyclopedia of Bacterial and Archaeal Type Strains, Phase III: the genomes of soil and plant-associated and newly described type strains.</title>
        <authorList>
            <person name="Whitman W.B."/>
            <person name="Woyke T."/>
            <person name="Klenk H.P."/>
            <person name="Zhou Y."/>
            <person name="Lilburn T.G."/>
            <person name="Beck B.J."/>
            <person name="De Vos P."/>
            <person name="Vandamme P."/>
            <person name="Eisen J.A."/>
            <person name="Garrity G."/>
            <person name="Hugenholtz P."/>
            <person name="Kyrpides N.C."/>
        </authorList>
    </citation>
    <scope>NUCLEOTIDE SEQUENCE [LARGE SCALE GENOMIC DNA]</scope>
    <source>
        <strain evidence="1 2">CGMCC 1.10116</strain>
    </source>
</reference>